<dbReference type="SUPFAM" id="SSF52821">
    <property type="entry name" value="Rhodanese/Cell cycle control phosphatase"/>
    <property type="match status" value="1"/>
</dbReference>
<dbReference type="SMART" id="SM00194">
    <property type="entry name" value="PTPc"/>
    <property type="match status" value="1"/>
</dbReference>
<dbReference type="InterPro" id="IPR029021">
    <property type="entry name" value="Prot-tyrosine_phosphatase-like"/>
</dbReference>
<evidence type="ECO:0000259" key="5">
    <source>
        <dbReference type="PROSITE" id="PS50056"/>
    </source>
</evidence>
<feature type="compositionally biased region" description="Polar residues" evidence="3">
    <location>
        <begin position="233"/>
        <end position="247"/>
    </location>
</feature>
<evidence type="ECO:0000259" key="6">
    <source>
        <dbReference type="PROSITE" id="PS50206"/>
    </source>
</evidence>
<dbReference type="PANTHER" id="PTHR19134">
    <property type="entry name" value="RECEPTOR-TYPE TYROSINE-PROTEIN PHOSPHATASE"/>
    <property type="match status" value="1"/>
</dbReference>
<evidence type="ECO:0000313" key="8">
    <source>
        <dbReference type="Proteomes" id="UP001473302"/>
    </source>
</evidence>
<gene>
    <name evidence="7" type="ORF">MFLAVUS_004973</name>
</gene>
<dbReference type="InterPro" id="IPR016130">
    <property type="entry name" value="Tyr_Pase_AS"/>
</dbReference>
<evidence type="ECO:0000313" key="7">
    <source>
        <dbReference type="EMBL" id="GAA5811536.1"/>
    </source>
</evidence>
<dbReference type="PROSITE" id="PS50055">
    <property type="entry name" value="TYR_PHOSPHATASE_PTP"/>
    <property type="match status" value="1"/>
</dbReference>
<organism evidence="7 8">
    <name type="scientific">Mucor flavus</name>
    <dbReference type="NCBI Taxonomy" id="439312"/>
    <lineage>
        <taxon>Eukaryota</taxon>
        <taxon>Fungi</taxon>
        <taxon>Fungi incertae sedis</taxon>
        <taxon>Mucoromycota</taxon>
        <taxon>Mucoromycotina</taxon>
        <taxon>Mucoromycetes</taxon>
        <taxon>Mucorales</taxon>
        <taxon>Mucorineae</taxon>
        <taxon>Mucoraceae</taxon>
        <taxon>Mucor</taxon>
    </lineage>
</organism>
<dbReference type="InterPro" id="IPR001763">
    <property type="entry name" value="Rhodanese-like_dom"/>
</dbReference>
<dbReference type="Gene3D" id="3.40.250.10">
    <property type="entry name" value="Rhodanese-like domain"/>
    <property type="match status" value="1"/>
</dbReference>
<dbReference type="Pfam" id="PF00102">
    <property type="entry name" value="Y_phosphatase"/>
    <property type="match status" value="1"/>
</dbReference>
<dbReference type="EC" id="3.1.3.48" evidence="2"/>
<keyword evidence="8" id="KW-1185">Reference proteome</keyword>
<dbReference type="SUPFAM" id="SSF52799">
    <property type="entry name" value="(Phosphotyrosine protein) phosphatases II"/>
    <property type="match status" value="1"/>
</dbReference>
<dbReference type="PANTHER" id="PTHR19134:SF561">
    <property type="entry name" value="PROTEIN TYROSINE PHOSPHATASE 36E, ISOFORM A"/>
    <property type="match status" value="1"/>
</dbReference>
<dbReference type="InterPro" id="IPR036873">
    <property type="entry name" value="Rhodanese-like_dom_sf"/>
</dbReference>
<evidence type="ECO:0000256" key="1">
    <source>
        <dbReference type="ARBA" id="ARBA00009649"/>
    </source>
</evidence>
<dbReference type="InterPro" id="IPR050348">
    <property type="entry name" value="Protein-Tyr_Phosphatase"/>
</dbReference>
<proteinExistence type="inferred from homology"/>
<feature type="region of interest" description="Disordered" evidence="3">
    <location>
        <begin position="213"/>
        <end position="247"/>
    </location>
</feature>
<feature type="domain" description="Tyrosine-protein phosphatase" evidence="4">
    <location>
        <begin position="389"/>
        <end position="683"/>
    </location>
</feature>
<dbReference type="PROSITE" id="PS00383">
    <property type="entry name" value="TYR_PHOSPHATASE_1"/>
    <property type="match status" value="1"/>
</dbReference>
<dbReference type="InterPro" id="IPR003595">
    <property type="entry name" value="Tyr_Pase_cat"/>
</dbReference>
<dbReference type="InterPro" id="IPR000387">
    <property type="entry name" value="Tyr_Pase_dom"/>
</dbReference>
<dbReference type="PROSITE" id="PS50056">
    <property type="entry name" value="TYR_PHOSPHATASE_2"/>
    <property type="match status" value="1"/>
</dbReference>
<comment type="similarity">
    <text evidence="1">Belongs to the protein-tyrosine phosphatase family. Non-receptor class subfamily.</text>
</comment>
<evidence type="ECO:0000256" key="3">
    <source>
        <dbReference type="SAM" id="MobiDB-lite"/>
    </source>
</evidence>
<protein>
    <recommendedName>
        <fullName evidence="2">protein-tyrosine-phosphatase</fullName>
        <ecNumber evidence="2">3.1.3.48</ecNumber>
    </recommendedName>
</protein>
<evidence type="ECO:0000256" key="2">
    <source>
        <dbReference type="ARBA" id="ARBA00013064"/>
    </source>
</evidence>
<dbReference type="SMART" id="SM00450">
    <property type="entry name" value="RHOD"/>
    <property type="match status" value="1"/>
</dbReference>
<feature type="domain" description="Rhodanese" evidence="6">
    <location>
        <begin position="95"/>
        <end position="215"/>
    </location>
</feature>
<accession>A0ABP9YXE6</accession>
<comment type="caution">
    <text evidence="7">The sequence shown here is derived from an EMBL/GenBank/DDBJ whole genome shotgun (WGS) entry which is preliminary data.</text>
</comment>
<dbReference type="Pfam" id="PF00581">
    <property type="entry name" value="Rhodanese"/>
    <property type="match status" value="1"/>
</dbReference>
<dbReference type="SMART" id="SM00404">
    <property type="entry name" value="PTPc_motif"/>
    <property type="match status" value="1"/>
</dbReference>
<feature type="compositionally biased region" description="Polar residues" evidence="3">
    <location>
        <begin position="14"/>
        <end position="33"/>
    </location>
</feature>
<dbReference type="InterPro" id="IPR000242">
    <property type="entry name" value="PTP_cat"/>
</dbReference>
<sequence length="743" mass="84508">MSVTFESPTHHVNDTNSCFSASDNESANNTPYHMAPNTSIHQDFFNVIQARQQSFQLHSPSSTGWSNKTLPATYRQPIEDLAPIDSNRLNQLMNQTKTLLIIDLRSFNYFALGRIKSAINVSIPSILLKRASYSIEKVCELINYDDKAADHLKHWSSATNIIFYDHSSFSPSDSGNSATAILLGSKLRSAGYKGQLNYLRGGIKSFSEVHPEQCAGPLEEPKDKSKARMKRPSSIQLPLPTSTNMNRSSASVNPFFSNIRQNLELSHGPLKERFSVRLPWGMQNEEGTISSSLSPPASLSSVSNNAHHPRFGLAGSSVDKHGKFVLPAWIRDITNTENGPKKLAEMYEQLERVEQKRLYTVMKYHSQQDQSTEKFPFSITASMEKGVLNRYDNIWPFAYSRVKLTEKSDDYINANYIQYADIKKDITLGPIDQSEQEIKLQKQGLLSQESLRTMNKCNVELDCNRQYISTQGPLPTTFDDFWNLIWYENSFVIVMLTQEMEMNKIKCHKYWPSIVQVPQTYGNVTVTLLSECKDSVLNMNDKRERDGPGDEHIIIRKFKLQHQNEERTITHLQYTGWTDFGVPDQPIGILQLIHHADEASRYHQLNNQHVGPMTVHCSAGCGRSGTFCVIDTIIQRLWHEQDVYTSTTIDKIQQTVSRFREQRMSLVQTHRQFVFCYEAVLWWLLGYGYLPATSLVNNNFYASSNASNNVQPIDFESKKPVYDDGQSSSIGSIGSIVDHFKDL</sequence>
<dbReference type="PROSITE" id="PS50206">
    <property type="entry name" value="RHODANESE_3"/>
    <property type="match status" value="1"/>
</dbReference>
<dbReference type="EMBL" id="BAABUK010000010">
    <property type="protein sequence ID" value="GAA5811536.1"/>
    <property type="molecule type" value="Genomic_DNA"/>
</dbReference>
<dbReference type="CDD" id="cd01446">
    <property type="entry name" value="DSP_MapKP"/>
    <property type="match status" value="1"/>
</dbReference>
<feature type="domain" description="Tyrosine specific protein phosphatases" evidence="5">
    <location>
        <begin position="587"/>
        <end position="674"/>
    </location>
</feature>
<dbReference type="CDD" id="cd18533">
    <property type="entry name" value="PTP_fungal"/>
    <property type="match status" value="1"/>
</dbReference>
<evidence type="ECO:0000259" key="4">
    <source>
        <dbReference type="PROSITE" id="PS50055"/>
    </source>
</evidence>
<dbReference type="PRINTS" id="PR00700">
    <property type="entry name" value="PRTYPHPHTASE"/>
</dbReference>
<feature type="region of interest" description="Disordered" evidence="3">
    <location>
        <begin position="1"/>
        <end position="33"/>
    </location>
</feature>
<dbReference type="Gene3D" id="3.90.190.10">
    <property type="entry name" value="Protein tyrosine phosphatase superfamily"/>
    <property type="match status" value="1"/>
</dbReference>
<reference evidence="7 8" key="1">
    <citation type="submission" date="2024-04" db="EMBL/GenBank/DDBJ databases">
        <title>genome sequences of Mucor flavus KT1a and Helicostylum pulchrum KT1b strains isolated from the surface of a dry-aged beef.</title>
        <authorList>
            <person name="Toyotome T."/>
            <person name="Hosono M."/>
            <person name="Torimaru M."/>
            <person name="Fukuda K."/>
            <person name="Mikami N."/>
        </authorList>
    </citation>
    <scope>NUCLEOTIDE SEQUENCE [LARGE SCALE GENOMIC DNA]</scope>
    <source>
        <strain evidence="7 8">KT1a</strain>
    </source>
</reference>
<name>A0ABP9YXE6_9FUNG</name>
<dbReference type="Proteomes" id="UP001473302">
    <property type="component" value="Unassembled WGS sequence"/>
</dbReference>